<dbReference type="CDD" id="cd00751">
    <property type="entry name" value="thiolase"/>
    <property type="match status" value="1"/>
</dbReference>
<keyword evidence="8" id="KW-1185">Reference proteome</keyword>
<dbReference type="InterPro" id="IPR016039">
    <property type="entry name" value="Thiolase-like"/>
</dbReference>
<dbReference type="AlphaFoldDB" id="A0AA35WHH0"/>
<dbReference type="NCBIfam" id="TIGR01930">
    <property type="entry name" value="AcCoA-C-Actrans"/>
    <property type="match status" value="1"/>
</dbReference>
<gene>
    <name evidence="7" type="ORF">GBAR_LOCUS12772</name>
</gene>
<dbReference type="Proteomes" id="UP001174909">
    <property type="component" value="Unassembled WGS sequence"/>
</dbReference>
<evidence type="ECO:0000313" key="7">
    <source>
        <dbReference type="EMBL" id="CAI8021563.1"/>
    </source>
</evidence>
<evidence type="ECO:0000256" key="4">
    <source>
        <dbReference type="RuleBase" id="RU003557"/>
    </source>
</evidence>
<evidence type="ECO:0000259" key="6">
    <source>
        <dbReference type="Pfam" id="PF02803"/>
    </source>
</evidence>
<proteinExistence type="inferred from homology"/>
<organism evidence="7 8">
    <name type="scientific">Geodia barretti</name>
    <name type="common">Barrett's horny sponge</name>
    <dbReference type="NCBI Taxonomy" id="519541"/>
    <lineage>
        <taxon>Eukaryota</taxon>
        <taxon>Metazoa</taxon>
        <taxon>Porifera</taxon>
        <taxon>Demospongiae</taxon>
        <taxon>Heteroscleromorpha</taxon>
        <taxon>Tetractinellida</taxon>
        <taxon>Astrophorina</taxon>
        <taxon>Geodiidae</taxon>
        <taxon>Geodia</taxon>
    </lineage>
</organism>
<reference evidence="7" key="1">
    <citation type="submission" date="2023-03" db="EMBL/GenBank/DDBJ databases">
        <authorList>
            <person name="Steffen K."/>
            <person name="Cardenas P."/>
        </authorList>
    </citation>
    <scope>NUCLEOTIDE SEQUENCE</scope>
</reference>
<feature type="domain" description="Thiolase C-terminal" evidence="6">
    <location>
        <begin position="218"/>
        <end position="285"/>
    </location>
</feature>
<dbReference type="Gene3D" id="3.40.47.10">
    <property type="match status" value="2"/>
</dbReference>
<dbReference type="PROSITE" id="PS00098">
    <property type="entry name" value="THIOLASE_1"/>
    <property type="match status" value="1"/>
</dbReference>
<dbReference type="PANTHER" id="PTHR18919">
    <property type="entry name" value="ACETYL-COA C-ACYLTRANSFERASE"/>
    <property type="match status" value="1"/>
</dbReference>
<dbReference type="GO" id="GO:0016747">
    <property type="term" value="F:acyltransferase activity, transferring groups other than amino-acyl groups"/>
    <property type="evidence" value="ECO:0007669"/>
    <property type="project" value="InterPro"/>
</dbReference>
<evidence type="ECO:0000259" key="5">
    <source>
        <dbReference type="Pfam" id="PF00108"/>
    </source>
</evidence>
<evidence type="ECO:0000256" key="2">
    <source>
        <dbReference type="ARBA" id="ARBA00022679"/>
    </source>
</evidence>
<keyword evidence="3 4" id="KW-0012">Acyltransferase</keyword>
<dbReference type="Pfam" id="PF02803">
    <property type="entry name" value="Thiolase_C"/>
    <property type="match status" value="1"/>
</dbReference>
<accession>A0AA35WHH0</accession>
<dbReference type="InterPro" id="IPR020615">
    <property type="entry name" value="Thiolase_acyl_enz_int_AS"/>
</dbReference>
<comment type="similarity">
    <text evidence="1 4">Belongs to the thiolase-like superfamily. Thiolase family.</text>
</comment>
<protein>
    <submittedName>
        <fullName evidence="7">Acetyl-CoA acetyltransferase, cytosolic</fullName>
    </submittedName>
</protein>
<evidence type="ECO:0000313" key="8">
    <source>
        <dbReference type="Proteomes" id="UP001174909"/>
    </source>
</evidence>
<dbReference type="SUPFAM" id="SSF53901">
    <property type="entry name" value="Thiolase-like"/>
    <property type="match status" value="2"/>
</dbReference>
<feature type="domain" description="Thiolase N-terminal" evidence="5">
    <location>
        <begin position="4"/>
        <end position="209"/>
    </location>
</feature>
<dbReference type="Pfam" id="PF00108">
    <property type="entry name" value="Thiolase_N"/>
    <property type="match status" value="1"/>
</dbReference>
<dbReference type="InterPro" id="IPR020616">
    <property type="entry name" value="Thiolase_N"/>
</dbReference>
<evidence type="ECO:0000256" key="3">
    <source>
        <dbReference type="ARBA" id="ARBA00023315"/>
    </source>
</evidence>
<dbReference type="InterPro" id="IPR020617">
    <property type="entry name" value="Thiolase_C"/>
</dbReference>
<sequence length="287" mass="29811">MIFPAGCGQNPARQAAVKAGVPYSVPATTVNMVCGSGLKSVVLGYQAILCGDSKVVVAGGQENMSQSPHCANVRGGVKFGDLSLMDSMMQDGLTCAFADCHMGITAENVARQKTLSRQEQDQFSAKSQNKAESAQKKNLFTKEIVPVSVPSRKGPVVVSTDEFPRHGTTSETLGKLRPAFIRDGTGTVTAGNASGLNDGAAAVVLVSKSAATEIGCSEPLARVVSWAQAGVDPSVMGLGPIPAVRKALEKAGWGVCDVDVFELNEAFAAQSLAVVRELGIDPEKVCN</sequence>
<keyword evidence="2 4" id="KW-0808">Transferase</keyword>
<dbReference type="EMBL" id="CASHTH010001905">
    <property type="protein sequence ID" value="CAI8021563.1"/>
    <property type="molecule type" value="Genomic_DNA"/>
</dbReference>
<comment type="caution">
    <text evidence="7">The sequence shown here is derived from an EMBL/GenBank/DDBJ whole genome shotgun (WGS) entry which is preliminary data.</text>
</comment>
<evidence type="ECO:0000256" key="1">
    <source>
        <dbReference type="ARBA" id="ARBA00010982"/>
    </source>
</evidence>
<dbReference type="InterPro" id="IPR002155">
    <property type="entry name" value="Thiolase"/>
</dbReference>
<dbReference type="PANTHER" id="PTHR18919:SF107">
    <property type="entry name" value="ACETYL-COA ACETYLTRANSFERASE, CYTOSOLIC"/>
    <property type="match status" value="1"/>
</dbReference>
<name>A0AA35WHH0_GEOBA</name>